<comment type="subcellular location">
    <subcellularLocation>
        <location evidence="1">Membrane</location>
        <topology evidence="1">Multi-pass membrane protein</topology>
    </subcellularLocation>
</comment>
<feature type="compositionally biased region" description="Polar residues" evidence="6">
    <location>
        <begin position="1"/>
        <end position="14"/>
    </location>
</feature>
<keyword evidence="2" id="KW-0808">Transferase</keyword>
<keyword evidence="4 7" id="KW-1133">Transmembrane helix</keyword>
<dbReference type="EMBL" id="UOEE01000153">
    <property type="protein sequence ID" value="VAV92839.1"/>
    <property type="molecule type" value="Genomic_DNA"/>
</dbReference>
<sequence length="523" mass="56506">MVATAKTPSGQPEQTKPDHSPAPDSEISVAKQLTSPPAQVVERVLPGAGPASIAPPRSSKVAKALALRAFQAIDLLVLAVAGLYAFTTVSPLSLGMAPFSISAPFVSFPILTAIGLQLAGSYGFSHGETLLKHWGKTLAGLLIGIILSVLVAVISNLPPKEMTVICTALGMASLAVVCLHANYLALISSWTRSGKLGTNVVMVGATGNARGLIEENAKTGELFVAGIFEDRAERAPQRISGVPVLGSIEDLLAWEHLPNIDRIIITVTSTATTRVRQMVDRLRNLPQNLVLFVDMGNFNPEQTTLAEIANAPMANISGGPQDEMRVVQKRVQDMIFASLMLVAFAPVMALVALAIKLDSKGPVLFRQKRHGFNNTIIEVFKFRSMRAEQASGPMVQVADGDDRITKVGRFIRRTSLDELPQLFNVLMGNMSLVGPRPHAVDMHTGDVQSRLLVAEYAHRHRVKPGLTGWAQINGSRGPLHSADDVRERVRLDVEYIDRAGFWFDLMIMLKTAPCLLGDSENTR</sequence>
<evidence type="ECO:0000313" key="9">
    <source>
        <dbReference type="EMBL" id="VAV92839.1"/>
    </source>
</evidence>
<feature type="transmembrane region" description="Helical" evidence="7">
    <location>
        <begin position="334"/>
        <end position="355"/>
    </location>
</feature>
<dbReference type="InterPro" id="IPR003362">
    <property type="entry name" value="Bact_transf"/>
</dbReference>
<dbReference type="InterPro" id="IPR036291">
    <property type="entry name" value="NAD(P)-bd_dom_sf"/>
</dbReference>
<dbReference type="PANTHER" id="PTHR30576:SF0">
    <property type="entry name" value="UNDECAPRENYL-PHOSPHATE N-ACETYLGALACTOSAMINYL 1-PHOSPHATE TRANSFERASE-RELATED"/>
    <property type="match status" value="1"/>
</dbReference>
<evidence type="ECO:0000256" key="6">
    <source>
        <dbReference type="SAM" id="MobiDB-lite"/>
    </source>
</evidence>
<evidence type="ECO:0000256" key="5">
    <source>
        <dbReference type="ARBA" id="ARBA00023136"/>
    </source>
</evidence>
<feature type="transmembrane region" description="Helical" evidence="7">
    <location>
        <begin position="106"/>
        <end position="125"/>
    </location>
</feature>
<gene>
    <name evidence="9" type="ORF">MNBD_ALPHA06-1605</name>
</gene>
<organism evidence="9">
    <name type="scientific">hydrothermal vent metagenome</name>
    <dbReference type="NCBI Taxonomy" id="652676"/>
    <lineage>
        <taxon>unclassified sequences</taxon>
        <taxon>metagenomes</taxon>
        <taxon>ecological metagenomes</taxon>
    </lineage>
</organism>
<feature type="transmembrane region" description="Helical" evidence="7">
    <location>
        <begin position="137"/>
        <end position="156"/>
    </location>
</feature>
<evidence type="ECO:0000256" key="1">
    <source>
        <dbReference type="ARBA" id="ARBA00004141"/>
    </source>
</evidence>
<dbReference type="Pfam" id="PF13727">
    <property type="entry name" value="CoA_binding_3"/>
    <property type="match status" value="1"/>
</dbReference>
<evidence type="ECO:0000256" key="4">
    <source>
        <dbReference type="ARBA" id="ARBA00022989"/>
    </source>
</evidence>
<dbReference type="PANTHER" id="PTHR30576">
    <property type="entry name" value="COLANIC BIOSYNTHESIS UDP-GLUCOSE LIPID CARRIER TRANSFERASE"/>
    <property type="match status" value="1"/>
</dbReference>
<proteinExistence type="predicted"/>
<feature type="transmembrane region" description="Helical" evidence="7">
    <location>
        <begin position="162"/>
        <end position="186"/>
    </location>
</feature>
<dbReference type="InterPro" id="IPR017475">
    <property type="entry name" value="EPS_sugar_tfrase"/>
</dbReference>
<evidence type="ECO:0000256" key="2">
    <source>
        <dbReference type="ARBA" id="ARBA00022679"/>
    </source>
</evidence>
<dbReference type="Gene3D" id="3.40.50.720">
    <property type="entry name" value="NAD(P)-binding Rossmann-like Domain"/>
    <property type="match status" value="1"/>
</dbReference>
<dbReference type="Pfam" id="PF02397">
    <property type="entry name" value="Bac_transf"/>
    <property type="match status" value="1"/>
</dbReference>
<feature type="region of interest" description="Disordered" evidence="6">
    <location>
        <begin position="1"/>
        <end position="35"/>
    </location>
</feature>
<name>A0A3B0RLM3_9ZZZZ</name>
<feature type="transmembrane region" description="Helical" evidence="7">
    <location>
        <begin position="65"/>
        <end position="86"/>
    </location>
</feature>
<dbReference type="NCBIfam" id="TIGR03025">
    <property type="entry name" value="EPS_sugtrans"/>
    <property type="match status" value="1"/>
</dbReference>
<dbReference type="GO" id="GO:0016020">
    <property type="term" value="C:membrane"/>
    <property type="evidence" value="ECO:0007669"/>
    <property type="project" value="UniProtKB-SubCell"/>
</dbReference>
<evidence type="ECO:0000259" key="8">
    <source>
        <dbReference type="Pfam" id="PF02397"/>
    </source>
</evidence>
<keyword evidence="5 7" id="KW-0472">Membrane</keyword>
<dbReference type="AlphaFoldDB" id="A0A3B0RLM3"/>
<feature type="domain" description="Bacterial sugar transferase" evidence="8">
    <location>
        <begin position="329"/>
        <end position="515"/>
    </location>
</feature>
<dbReference type="SUPFAM" id="SSF51735">
    <property type="entry name" value="NAD(P)-binding Rossmann-fold domains"/>
    <property type="match status" value="1"/>
</dbReference>
<evidence type="ECO:0000256" key="7">
    <source>
        <dbReference type="SAM" id="Phobius"/>
    </source>
</evidence>
<keyword evidence="3 7" id="KW-0812">Transmembrane</keyword>
<dbReference type="GO" id="GO:0016780">
    <property type="term" value="F:phosphotransferase activity, for other substituted phosphate groups"/>
    <property type="evidence" value="ECO:0007669"/>
    <property type="project" value="TreeGrafter"/>
</dbReference>
<evidence type="ECO:0000256" key="3">
    <source>
        <dbReference type="ARBA" id="ARBA00022692"/>
    </source>
</evidence>
<reference evidence="9" key="1">
    <citation type="submission" date="2018-06" db="EMBL/GenBank/DDBJ databases">
        <authorList>
            <person name="Zhirakovskaya E."/>
        </authorList>
    </citation>
    <scope>NUCLEOTIDE SEQUENCE</scope>
</reference>
<accession>A0A3B0RLM3</accession>
<protein>
    <recommendedName>
        <fullName evidence="8">Bacterial sugar transferase domain-containing protein</fullName>
    </recommendedName>
</protein>